<evidence type="ECO:0000256" key="1">
    <source>
        <dbReference type="SAM" id="Phobius"/>
    </source>
</evidence>
<dbReference type="Proteomes" id="UP000006038">
    <property type="component" value="Chromosome 4"/>
</dbReference>
<evidence type="ECO:0000313" key="2">
    <source>
        <dbReference type="EnsemblPlants" id="OB04G34810.1"/>
    </source>
</evidence>
<accession>J3M256</accession>
<organism evidence="2">
    <name type="scientific">Oryza brachyantha</name>
    <name type="common">malo sina</name>
    <dbReference type="NCBI Taxonomy" id="4533"/>
    <lineage>
        <taxon>Eukaryota</taxon>
        <taxon>Viridiplantae</taxon>
        <taxon>Streptophyta</taxon>
        <taxon>Embryophyta</taxon>
        <taxon>Tracheophyta</taxon>
        <taxon>Spermatophyta</taxon>
        <taxon>Magnoliopsida</taxon>
        <taxon>Liliopsida</taxon>
        <taxon>Poales</taxon>
        <taxon>Poaceae</taxon>
        <taxon>BOP clade</taxon>
        <taxon>Oryzoideae</taxon>
        <taxon>Oryzeae</taxon>
        <taxon>Oryzinae</taxon>
        <taxon>Oryza</taxon>
    </lineage>
</organism>
<evidence type="ECO:0000313" key="3">
    <source>
        <dbReference type="Proteomes" id="UP000006038"/>
    </source>
</evidence>
<dbReference type="HOGENOM" id="CLU_2546264_0_0_1"/>
<dbReference type="EnsemblPlants" id="OB04G34810.1">
    <property type="protein sequence ID" value="OB04G34810.1"/>
    <property type="gene ID" value="OB04G34810"/>
</dbReference>
<proteinExistence type="predicted"/>
<feature type="transmembrane region" description="Helical" evidence="1">
    <location>
        <begin position="20"/>
        <end position="44"/>
    </location>
</feature>
<keyword evidence="1" id="KW-1133">Transmembrane helix</keyword>
<keyword evidence="1" id="KW-0812">Transmembrane</keyword>
<dbReference type="Gramene" id="OB04G34810.1">
    <property type="protein sequence ID" value="OB04G34810.1"/>
    <property type="gene ID" value="OB04G34810"/>
</dbReference>
<reference evidence="2" key="1">
    <citation type="journal article" date="2013" name="Nat. Commun.">
        <title>Whole-genome sequencing of Oryza brachyantha reveals mechanisms underlying Oryza genome evolution.</title>
        <authorList>
            <person name="Chen J."/>
            <person name="Huang Q."/>
            <person name="Gao D."/>
            <person name="Wang J."/>
            <person name="Lang Y."/>
            <person name="Liu T."/>
            <person name="Li B."/>
            <person name="Bai Z."/>
            <person name="Luis Goicoechea J."/>
            <person name="Liang C."/>
            <person name="Chen C."/>
            <person name="Zhang W."/>
            <person name="Sun S."/>
            <person name="Liao Y."/>
            <person name="Zhang X."/>
            <person name="Yang L."/>
            <person name="Song C."/>
            <person name="Wang M."/>
            <person name="Shi J."/>
            <person name="Liu G."/>
            <person name="Liu J."/>
            <person name="Zhou H."/>
            <person name="Zhou W."/>
            <person name="Yu Q."/>
            <person name="An N."/>
            <person name="Chen Y."/>
            <person name="Cai Q."/>
            <person name="Wang B."/>
            <person name="Liu B."/>
            <person name="Min J."/>
            <person name="Huang Y."/>
            <person name="Wu H."/>
            <person name="Li Z."/>
            <person name="Zhang Y."/>
            <person name="Yin Y."/>
            <person name="Song W."/>
            <person name="Jiang J."/>
            <person name="Jackson S.A."/>
            <person name="Wing R.A."/>
            <person name="Wang J."/>
            <person name="Chen M."/>
        </authorList>
    </citation>
    <scope>NUCLEOTIDE SEQUENCE [LARGE SCALE GENOMIC DNA]</scope>
    <source>
        <strain evidence="2">cv. IRGC 101232</strain>
    </source>
</reference>
<reference evidence="2" key="2">
    <citation type="submission" date="2013-04" db="UniProtKB">
        <authorList>
            <consortium name="EnsemblPlants"/>
        </authorList>
    </citation>
    <scope>IDENTIFICATION</scope>
</reference>
<dbReference type="AlphaFoldDB" id="J3M256"/>
<protein>
    <submittedName>
        <fullName evidence="2">Uncharacterized protein</fullName>
    </submittedName>
</protein>
<sequence length="83" mass="8505">MARAGPVGGGAGMEVELPAVAMAVAPAVEAAVVVVAAAAAVVAAEVAVNDFMFFDDFVPYADVALFAVHVLLDLDQSWNKHYS</sequence>
<keyword evidence="1" id="KW-0472">Membrane</keyword>
<name>J3M256_ORYBR</name>
<keyword evidence="3" id="KW-1185">Reference proteome</keyword>